<keyword evidence="2" id="KW-1185">Reference proteome</keyword>
<evidence type="ECO:0000313" key="2">
    <source>
        <dbReference type="Proteomes" id="UP000784294"/>
    </source>
</evidence>
<dbReference type="Proteomes" id="UP000784294">
    <property type="component" value="Unassembled WGS sequence"/>
</dbReference>
<name>A0A3S5BMH3_9PLAT</name>
<dbReference type="AlphaFoldDB" id="A0A3S5BMH3"/>
<comment type="caution">
    <text evidence="1">The sequence shown here is derived from an EMBL/GenBank/DDBJ whole genome shotgun (WGS) entry which is preliminary data.</text>
</comment>
<organism evidence="1 2">
    <name type="scientific">Protopolystoma xenopodis</name>
    <dbReference type="NCBI Taxonomy" id="117903"/>
    <lineage>
        <taxon>Eukaryota</taxon>
        <taxon>Metazoa</taxon>
        <taxon>Spiralia</taxon>
        <taxon>Lophotrochozoa</taxon>
        <taxon>Platyhelminthes</taxon>
        <taxon>Monogenea</taxon>
        <taxon>Polyopisthocotylea</taxon>
        <taxon>Polystomatidea</taxon>
        <taxon>Polystomatidae</taxon>
        <taxon>Protopolystoma</taxon>
    </lineage>
</organism>
<gene>
    <name evidence="1" type="ORF">PXEA_LOCUS23865</name>
</gene>
<reference evidence="1" key="1">
    <citation type="submission" date="2018-11" db="EMBL/GenBank/DDBJ databases">
        <authorList>
            <consortium name="Pathogen Informatics"/>
        </authorList>
    </citation>
    <scope>NUCLEOTIDE SEQUENCE</scope>
</reference>
<dbReference type="EMBL" id="CAAALY010112235">
    <property type="protein sequence ID" value="VEL30425.1"/>
    <property type="molecule type" value="Genomic_DNA"/>
</dbReference>
<accession>A0A3S5BMH3</accession>
<protein>
    <submittedName>
        <fullName evidence="1">Uncharacterized protein</fullName>
    </submittedName>
</protein>
<proteinExistence type="predicted"/>
<evidence type="ECO:0000313" key="1">
    <source>
        <dbReference type="EMBL" id="VEL30425.1"/>
    </source>
</evidence>
<sequence length="46" mass="5210">MSLSCTNNEVAEQANEMRHVQMRLEKATDLIQTLCDRLSDLSEEVG</sequence>